<name>A0A7K1XYZ7_9SPHI</name>
<evidence type="ECO:0008006" key="4">
    <source>
        <dbReference type="Google" id="ProtNLM"/>
    </source>
</evidence>
<feature type="transmembrane region" description="Helical" evidence="1">
    <location>
        <begin position="7"/>
        <end position="30"/>
    </location>
</feature>
<keyword evidence="1" id="KW-0812">Transmembrane</keyword>
<dbReference type="Proteomes" id="UP000451233">
    <property type="component" value="Unassembled WGS sequence"/>
</dbReference>
<keyword evidence="1" id="KW-0472">Membrane</keyword>
<sequence>MSLQKFLLSGTAGGVANFFMGFLIYGFLLSKYFMDTAGTATNVYRADNDMLFWALILGSLFSGFLLAFIFGKYGSVRTFGAGALGGFVIYVLMAASHDFTMLGTTNISTLQGTLMDLPAAGVMGAVTGGVVGLVNGLFTKKTGA</sequence>
<accession>A0A7K1XYZ7</accession>
<evidence type="ECO:0000256" key="1">
    <source>
        <dbReference type="SAM" id="Phobius"/>
    </source>
</evidence>
<organism evidence="2 3">
    <name type="scientific">Hufsiella ginkgonis</name>
    <dbReference type="NCBI Taxonomy" id="2695274"/>
    <lineage>
        <taxon>Bacteria</taxon>
        <taxon>Pseudomonadati</taxon>
        <taxon>Bacteroidota</taxon>
        <taxon>Sphingobacteriia</taxon>
        <taxon>Sphingobacteriales</taxon>
        <taxon>Sphingobacteriaceae</taxon>
        <taxon>Hufsiella</taxon>
    </lineage>
</organism>
<comment type="caution">
    <text evidence="2">The sequence shown here is derived from an EMBL/GenBank/DDBJ whole genome shotgun (WGS) entry which is preliminary data.</text>
</comment>
<dbReference type="AlphaFoldDB" id="A0A7K1XYZ7"/>
<dbReference type="EMBL" id="WVHS01000003">
    <property type="protein sequence ID" value="MXV16224.1"/>
    <property type="molecule type" value="Genomic_DNA"/>
</dbReference>
<reference evidence="2 3" key="1">
    <citation type="submission" date="2019-11" db="EMBL/GenBank/DDBJ databases">
        <title>Pedobacter sp. HMF7056 Genome sequencing and assembly.</title>
        <authorList>
            <person name="Kang H."/>
            <person name="Kim H."/>
            <person name="Joh K."/>
        </authorList>
    </citation>
    <scope>NUCLEOTIDE SEQUENCE [LARGE SCALE GENOMIC DNA]</scope>
    <source>
        <strain evidence="2 3">HMF7056</strain>
    </source>
</reference>
<feature type="transmembrane region" description="Helical" evidence="1">
    <location>
        <begin position="78"/>
        <end position="97"/>
    </location>
</feature>
<evidence type="ECO:0000313" key="3">
    <source>
        <dbReference type="Proteomes" id="UP000451233"/>
    </source>
</evidence>
<evidence type="ECO:0000313" key="2">
    <source>
        <dbReference type="EMBL" id="MXV16224.1"/>
    </source>
</evidence>
<keyword evidence="1" id="KW-1133">Transmembrane helix</keyword>
<feature type="transmembrane region" description="Helical" evidence="1">
    <location>
        <begin position="50"/>
        <end position="71"/>
    </location>
</feature>
<gene>
    <name evidence="2" type="ORF">GS398_12990</name>
</gene>
<feature type="transmembrane region" description="Helical" evidence="1">
    <location>
        <begin position="117"/>
        <end position="138"/>
    </location>
</feature>
<protein>
    <recommendedName>
        <fullName evidence="4">DUF1761 family protein</fullName>
    </recommendedName>
</protein>
<keyword evidence="3" id="KW-1185">Reference proteome</keyword>
<proteinExistence type="predicted"/>
<dbReference type="RefSeq" id="WP_160907236.1">
    <property type="nucleotide sequence ID" value="NZ_WVHS01000003.1"/>
</dbReference>